<proteinExistence type="predicted"/>
<dbReference type="Gene3D" id="3.90.1600.10">
    <property type="entry name" value="Palm domain of DNA polymerase"/>
    <property type="match status" value="1"/>
</dbReference>
<dbReference type="EMBL" id="CALNXK010000110">
    <property type="protein sequence ID" value="CAH3158250.1"/>
    <property type="molecule type" value="Genomic_DNA"/>
</dbReference>
<dbReference type="SUPFAM" id="SSF56672">
    <property type="entry name" value="DNA/RNA polymerases"/>
    <property type="match status" value="1"/>
</dbReference>
<organism evidence="1 2">
    <name type="scientific">Porites lobata</name>
    <dbReference type="NCBI Taxonomy" id="104759"/>
    <lineage>
        <taxon>Eukaryota</taxon>
        <taxon>Metazoa</taxon>
        <taxon>Cnidaria</taxon>
        <taxon>Anthozoa</taxon>
        <taxon>Hexacorallia</taxon>
        <taxon>Scleractinia</taxon>
        <taxon>Fungiina</taxon>
        <taxon>Poritidae</taxon>
        <taxon>Porites</taxon>
    </lineage>
</organism>
<dbReference type="PANTHER" id="PTHR33568:SF3">
    <property type="entry name" value="DNA-DIRECTED DNA POLYMERASE"/>
    <property type="match status" value="1"/>
</dbReference>
<dbReference type="Proteomes" id="UP001159405">
    <property type="component" value="Unassembled WGS sequence"/>
</dbReference>
<dbReference type="PANTHER" id="PTHR33568">
    <property type="entry name" value="DNA POLYMERASE"/>
    <property type="match status" value="1"/>
</dbReference>
<evidence type="ECO:0008006" key="3">
    <source>
        <dbReference type="Google" id="ProtNLM"/>
    </source>
</evidence>
<gene>
    <name evidence="1" type="ORF">PLOB_00003113</name>
</gene>
<name>A0ABN8Q6H3_9CNID</name>
<evidence type="ECO:0000313" key="1">
    <source>
        <dbReference type="EMBL" id="CAH3158250.1"/>
    </source>
</evidence>
<evidence type="ECO:0000313" key="2">
    <source>
        <dbReference type="Proteomes" id="UP001159405"/>
    </source>
</evidence>
<dbReference type="InterPro" id="IPR023211">
    <property type="entry name" value="DNA_pol_palm_dom_sf"/>
</dbReference>
<reference evidence="1 2" key="1">
    <citation type="submission" date="2022-05" db="EMBL/GenBank/DDBJ databases">
        <authorList>
            <consortium name="Genoscope - CEA"/>
            <person name="William W."/>
        </authorList>
    </citation>
    <scope>NUCLEOTIDE SEQUENCE [LARGE SCALE GENOMIC DNA]</scope>
</reference>
<sequence length="266" mass="30679">MKYMKGLSWIQTRLRSIQVEKQWRRLMLNSFWGKFGEGDNKPTTSTLQKVEDWEKLINDDSIIVKSVNVYSEDVLEVTTVKKEGAWAPNTRGNIFIALFTTAIARLKLYEALDVLQKRVLYYDTDSVIYKSKHGRDRLPLGKFLGQFTDERGGDTIEEFGSAGPKSYSYKTNGGKTECKSKGLKSTHAVRQVLNCGSMLNHIQFELKDLEESKRQLKTTVFNHFVRNSKVKSIHLEDMIKIFQVNWDKRVVEKGTGVTYPYGYVRL</sequence>
<protein>
    <recommendedName>
        <fullName evidence="3">DNA-directed DNA polymerase</fullName>
    </recommendedName>
</protein>
<comment type="caution">
    <text evidence="1">The sequence shown here is derived from an EMBL/GenBank/DDBJ whole genome shotgun (WGS) entry which is preliminary data.</text>
</comment>
<accession>A0ABN8Q6H3</accession>
<keyword evidence="2" id="KW-1185">Reference proteome</keyword>
<dbReference type="InterPro" id="IPR043502">
    <property type="entry name" value="DNA/RNA_pol_sf"/>
</dbReference>